<feature type="compositionally biased region" description="Basic residues" evidence="1">
    <location>
        <begin position="1"/>
        <end position="10"/>
    </location>
</feature>
<gene>
    <name evidence="2" type="ORF">DPM19_04805</name>
</gene>
<sequence length="166" mass="17551">MPLRYARMRGSRPLDDHKESAMTNPPLALEPLAELHVQIGAPIEVGRVPGGRRRIIPILGGTVTGRITGTIEPGGADWSLQRDDGTATVSATYPVRTDDGAILTIANKGTITVHDGAPLGLTAIAVEAPEEGPWAHLNHTPVVGSLTLELGSDRPVRLAFYTVQVA</sequence>
<reference evidence="2 3" key="1">
    <citation type="submission" date="2018-06" db="EMBL/GenBank/DDBJ databases">
        <title>Actinomadura craniellae sp. nov. isolated from marine sponge Craniella sp.</title>
        <authorList>
            <person name="Li L."/>
            <person name="Xu Q.H."/>
            <person name="Lin H.W."/>
            <person name="Lu Y.H."/>
        </authorList>
    </citation>
    <scope>NUCLEOTIDE SEQUENCE [LARGE SCALE GENOMIC DNA]</scope>
    <source>
        <strain evidence="2 3">LHW63021</strain>
    </source>
</reference>
<dbReference type="AlphaFoldDB" id="A0A365HB29"/>
<dbReference type="PANTHER" id="PTHR37315:SF1">
    <property type="entry name" value="UPF0311 PROTEIN BLR7842"/>
    <property type="match status" value="1"/>
</dbReference>
<feature type="region of interest" description="Disordered" evidence="1">
    <location>
        <begin position="1"/>
        <end position="23"/>
    </location>
</feature>
<dbReference type="Gene3D" id="2.40.160.20">
    <property type="match status" value="1"/>
</dbReference>
<proteinExistence type="predicted"/>
<organism evidence="2 3">
    <name type="scientific">Actinomadura craniellae</name>
    <dbReference type="NCBI Taxonomy" id="2231787"/>
    <lineage>
        <taxon>Bacteria</taxon>
        <taxon>Bacillati</taxon>
        <taxon>Actinomycetota</taxon>
        <taxon>Actinomycetes</taxon>
        <taxon>Streptosporangiales</taxon>
        <taxon>Thermomonosporaceae</taxon>
        <taxon>Actinomadura</taxon>
    </lineage>
</organism>
<dbReference type="Proteomes" id="UP000251891">
    <property type="component" value="Unassembled WGS sequence"/>
</dbReference>
<keyword evidence="3" id="KW-1185">Reference proteome</keyword>
<evidence type="ECO:0000313" key="3">
    <source>
        <dbReference type="Proteomes" id="UP000251891"/>
    </source>
</evidence>
<protein>
    <submittedName>
        <fullName evidence="2">Uncharacterized protein</fullName>
    </submittedName>
</protein>
<evidence type="ECO:0000313" key="2">
    <source>
        <dbReference type="EMBL" id="RAY16222.1"/>
    </source>
</evidence>
<dbReference type="Pfam" id="PF11578">
    <property type="entry name" value="DUF3237"/>
    <property type="match status" value="1"/>
</dbReference>
<evidence type="ECO:0000256" key="1">
    <source>
        <dbReference type="SAM" id="MobiDB-lite"/>
    </source>
</evidence>
<dbReference type="InterPro" id="IPR020915">
    <property type="entry name" value="UPF0311"/>
</dbReference>
<dbReference type="EMBL" id="QLYX01000002">
    <property type="protein sequence ID" value="RAY16222.1"/>
    <property type="molecule type" value="Genomic_DNA"/>
</dbReference>
<name>A0A365HB29_9ACTN</name>
<accession>A0A365HB29</accession>
<dbReference type="PANTHER" id="PTHR37315">
    <property type="entry name" value="UPF0311 PROTEIN BLR7842"/>
    <property type="match status" value="1"/>
</dbReference>
<comment type="caution">
    <text evidence="2">The sequence shown here is derived from an EMBL/GenBank/DDBJ whole genome shotgun (WGS) entry which is preliminary data.</text>
</comment>